<dbReference type="FunFam" id="3.40.50.300:FF:000078">
    <property type="entry name" value="Elongation factor 4"/>
    <property type="match status" value="1"/>
</dbReference>
<dbReference type="PROSITE" id="PS51722">
    <property type="entry name" value="G_TR_2"/>
    <property type="match status" value="1"/>
</dbReference>
<dbReference type="InterPro" id="IPR038363">
    <property type="entry name" value="LepA_C_sf"/>
</dbReference>
<dbReference type="Pfam" id="PF00009">
    <property type="entry name" value="GTP_EFTU"/>
    <property type="match status" value="1"/>
</dbReference>
<dbReference type="InterPro" id="IPR031157">
    <property type="entry name" value="G_TR_CS"/>
</dbReference>
<dbReference type="SUPFAM" id="SSF52540">
    <property type="entry name" value="P-loop containing nucleoside triphosphate hydrolases"/>
    <property type="match status" value="1"/>
</dbReference>
<evidence type="ECO:0000259" key="7">
    <source>
        <dbReference type="PROSITE" id="PS51722"/>
    </source>
</evidence>
<gene>
    <name evidence="8" type="ORF">KFE25_012751</name>
</gene>
<name>A0A8J6C490_DIALT</name>
<keyword evidence="2 6" id="KW-0547">Nucleotide-binding</keyword>
<dbReference type="EC" id="3.6.5.n1" evidence="6"/>
<dbReference type="InterPro" id="IPR035647">
    <property type="entry name" value="EFG_III/V"/>
</dbReference>
<dbReference type="PANTHER" id="PTHR43512:SF4">
    <property type="entry name" value="TRANSLATION FACTOR GUF1 HOMOLOG, CHLOROPLASTIC"/>
    <property type="match status" value="1"/>
</dbReference>
<dbReference type="InterPro" id="IPR006297">
    <property type="entry name" value="EF-4"/>
</dbReference>
<comment type="function">
    <text evidence="6">Promotes mitochondrial protein synthesis. May act as a fidelity factor of the translation reaction, by catalyzing a one-codon backward translocation of tRNAs on improperly translocated ribosomes. Binds to mitochondrial ribosomes in a GTP-dependent manner.</text>
</comment>
<evidence type="ECO:0000313" key="8">
    <source>
        <dbReference type="EMBL" id="KAG8458091.1"/>
    </source>
</evidence>
<evidence type="ECO:0000256" key="6">
    <source>
        <dbReference type="HAMAP-Rule" id="MF_03137"/>
    </source>
</evidence>
<dbReference type="Pfam" id="PF03144">
    <property type="entry name" value="GTP_EFTU_D2"/>
    <property type="match status" value="1"/>
</dbReference>
<dbReference type="Proteomes" id="UP000751190">
    <property type="component" value="Unassembled WGS sequence"/>
</dbReference>
<reference evidence="8" key="1">
    <citation type="submission" date="2021-05" db="EMBL/GenBank/DDBJ databases">
        <title>The genome of the haptophyte Pavlova lutheri (Diacronema luteri, Pavlovales) - a model for lipid biosynthesis in eukaryotic algae.</title>
        <authorList>
            <person name="Hulatt C.J."/>
            <person name="Posewitz M.C."/>
        </authorList>
    </citation>
    <scope>NUCLEOTIDE SEQUENCE</scope>
    <source>
        <strain evidence="8">NIVA-4/92</strain>
    </source>
</reference>
<dbReference type="CDD" id="cd16260">
    <property type="entry name" value="EF4_III"/>
    <property type="match status" value="1"/>
</dbReference>
<dbReference type="FunFam" id="3.30.70.870:FF:000004">
    <property type="entry name" value="Translation factor GUF1, mitochondrial"/>
    <property type="match status" value="1"/>
</dbReference>
<dbReference type="GO" id="GO:0006412">
    <property type="term" value="P:translation"/>
    <property type="evidence" value="ECO:0007669"/>
    <property type="project" value="UniProtKB-KW"/>
</dbReference>
<dbReference type="GO" id="GO:0005759">
    <property type="term" value="C:mitochondrial matrix"/>
    <property type="evidence" value="ECO:0007669"/>
    <property type="project" value="UniProtKB-UniRule"/>
</dbReference>
<feature type="binding site" evidence="6">
    <location>
        <begin position="46"/>
        <end position="53"/>
    </location>
    <ligand>
        <name>GTP</name>
        <dbReference type="ChEBI" id="CHEBI:37565"/>
    </ligand>
</feature>
<dbReference type="NCBIfam" id="TIGR00231">
    <property type="entry name" value="small_GTP"/>
    <property type="match status" value="1"/>
</dbReference>
<keyword evidence="5 6" id="KW-0342">GTP-binding</keyword>
<dbReference type="Pfam" id="PF00679">
    <property type="entry name" value="EFG_C"/>
    <property type="match status" value="1"/>
</dbReference>
<evidence type="ECO:0000313" key="9">
    <source>
        <dbReference type="Proteomes" id="UP000751190"/>
    </source>
</evidence>
<feature type="binding site" evidence="6">
    <location>
        <begin position="112"/>
        <end position="116"/>
    </location>
    <ligand>
        <name>GTP</name>
        <dbReference type="ChEBI" id="CHEBI:37565"/>
    </ligand>
</feature>
<dbReference type="Gene3D" id="3.30.70.2570">
    <property type="entry name" value="Elongation factor 4, C-terminal domain"/>
    <property type="match status" value="1"/>
</dbReference>
<keyword evidence="6" id="KW-0999">Mitochondrion inner membrane</keyword>
<dbReference type="Gene3D" id="3.40.50.300">
    <property type="entry name" value="P-loop containing nucleotide triphosphate hydrolases"/>
    <property type="match status" value="1"/>
</dbReference>
<dbReference type="PRINTS" id="PR00315">
    <property type="entry name" value="ELONGATNFCT"/>
</dbReference>
<dbReference type="PANTHER" id="PTHR43512">
    <property type="entry name" value="TRANSLATION FACTOR GUF1-RELATED"/>
    <property type="match status" value="1"/>
</dbReference>
<keyword evidence="4 6" id="KW-0648">Protein biosynthesis</keyword>
<comment type="similarity">
    <text evidence="1">Belongs to the TRAFAC class translation factor GTPase superfamily. Classic translation factor GTPase family. LepA subfamily.</text>
</comment>
<dbReference type="InterPro" id="IPR004161">
    <property type="entry name" value="EFTu-like_2"/>
</dbReference>
<dbReference type="SUPFAM" id="SSF54980">
    <property type="entry name" value="EF-G C-terminal domain-like"/>
    <property type="match status" value="2"/>
</dbReference>
<keyword evidence="9" id="KW-1185">Reference proteome</keyword>
<dbReference type="OMA" id="QVKCDEN"/>
<comment type="similarity">
    <text evidence="6">Belongs to the GTP-binding elongation factor family. LepA subfamily.</text>
</comment>
<evidence type="ECO:0000256" key="2">
    <source>
        <dbReference type="ARBA" id="ARBA00022741"/>
    </source>
</evidence>
<dbReference type="Pfam" id="PF06421">
    <property type="entry name" value="LepA_C"/>
    <property type="match status" value="1"/>
</dbReference>
<dbReference type="Gene3D" id="3.30.70.870">
    <property type="entry name" value="Elongation Factor G (Translational Gtpase), domain 3"/>
    <property type="match status" value="1"/>
</dbReference>
<dbReference type="InterPro" id="IPR000640">
    <property type="entry name" value="EFG_V-like"/>
</dbReference>
<sequence>MAARRGLSRGLGRALSSRSAVLRAAKLGPAEAPPAEERIRNFCIIAHVDHGKSTLADRLLEATGAIATSAKNAQVLDTMELERERGITIKLQAARMTYTAADGHAYILNLIDTPGHVDFGYEVERSLQACEGAILVVDASQGVEAQTIAVVQSARAQGLEIVPVLNKIDLPTAQPDRVAAEVQAILGLDCTRAIHASAKERRGIGEILEAVVARVPPPRAGSRARPLRCLVFDSSYDAHRGVIASVRVVDGALRLGDRIAFLNSGAEYEALELGVLVPHARPVHSLAAGEVGYVCGAIRALADAKVGETLAHAADARAQPPRVAPLPGYREPRPMVFCGLFLHDGDRFELLRDSLAKLALNDASLVYTAESSLALGSGFRVGFLGLLHMEVVQQRLEREYGLELVMTAPSVAYRVTTTRGERILVDSPDKFPEQSAIASVEEPFCAVEIIAPFDCTGALMELCQEARGEFGNMQPAGDGRVLLQYALPLGEVISGFFDSLKSRSRGYASMDYAPSDYRAADIVKLDVLINGERAAPLAMMVHRAAAQATGRRLAARLKELIPRQQFRVPIQAALGAKVIAAEHIAALRKDVTAKCYGGDQSRKKKLLMRQAEGKKRMKEIGRVSVPQSAFMACLSLRGAGSEAAAGG</sequence>
<evidence type="ECO:0000256" key="3">
    <source>
        <dbReference type="ARBA" id="ARBA00022801"/>
    </source>
</evidence>
<proteinExistence type="inferred from homology"/>
<dbReference type="Gene3D" id="2.40.30.10">
    <property type="entry name" value="Translation factors"/>
    <property type="match status" value="1"/>
</dbReference>
<dbReference type="PROSITE" id="PS00301">
    <property type="entry name" value="G_TR_1"/>
    <property type="match status" value="1"/>
</dbReference>
<dbReference type="Gene3D" id="3.30.70.240">
    <property type="match status" value="1"/>
</dbReference>
<comment type="subcellular location">
    <subcellularLocation>
        <location evidence="6">Mitochondrion inner membrane</location>
        <topology evidence="6">Peripheral membrane protein</topology>
        <orientation evidence="6">Matrix side</orientation>
    </subcellularLocation>
</comment>
<dbReference type="EMBL" id="JAGTXO010000057">
    <property type="protein sequence ID" value="KAG8458091.1"/>
    <property type="molecule type" value="Genomic_DNA"/>
</dbReference>
<dbReference type="GO" id="GO:0043022">
    <property type="term" value="F:ribosome binding"/>
    <property type="evidence" value="ECO:0007669"/>
    <property type="project" value="UniProtKB-UniRule"/>
</dbReference>
<comment type="caution">
    <text evidence="8">The sequence shown here is derived from an EMBL/GenBank/DDBJ whole genome shotgun (WGS) entry which is preliminary data.</text>
</comment>
<dbReference type="FunFam" id="3.30.70.2570:FF:000001">
    <property type="entry name" value="Translation factor GUF1, mitochondrial"/>
    <property type="match status" value="1"/>
</dbReference>
<dbReference type="AlphaFoldDB" id="A0A8J6C490"/>
<evidence type="ECO:0000256" key="5">
    <source>
        <dbReference type="ARBA" id="ARBA00023134"/>
    </source>
</evidence>
<dbReference type="InterPro" id="IPR035654">
    <property type="entry name" value="LepA_IV"/>
</dbReference>
<dbReference type="OrthoDB" id="1074at2759"/>
<evidence type="ECO:0000256" key="1">
    <source>
        <dbReference type="ARBA" id="ARBA00005454"/>
    </source>
</evidence>
<dbReference type="HAMAP" id="MF_00071">
    <property type="entry name" value="LepA"/>
    <property type="match status" value="1"/>
</dbReference>
<feature type="binding site" evidence="6">
    <location>
        <begin position="166"/>
        <end position="169"/>
    </location>
    <ligand>
        <name>GTP</name>
        <dbReference type="ChEBI" id="CHEBI:37565"/>
    </ligand>
</feature>
<dbReference type="CDD" id="cd03699">
    <property type="entry name" value="EF4_II"/>
    <property type="match status" value="1"/>
</dbReference>
<dbReference type="NCBIfam" id="TIGR01393">
    <property type="entry name" value="lepA"/>
    <property type="match status" value="1"/>
</dbReference>
<dbReference type="GO" id="GO:0005525">
    <property type="term" value="F:GTP binding"/>
    <property type="evidence" value="ECO:0007669"/>
    <property type="project" value="UniProtKB-UniRule"/>
</dbReference>
<dbReference type="CDD" id="cd01890">
    <property type="entry name" value="LepA"/>
    <property type="match status" value="1"/>
</dbReference>
<dbReference type="FunFam" id="3.30.70.240:FF:000007">
    <property type="entry name" value="Translation factor GUF1, mitochondrial"/>
    <property type="match status" value="1"/>
</dbReference>
<dbReference type="InterPro" id="IPR005225">
    <property type="entry name" value="Small_GTP-bd"/>
</dbReference>
<keyword evidence="6" id="KW-0496">Mitochondrion</keyword>
<dbReference type="InterPro" id="IPR027417">
    <property type="entry name" value="P-loop_NTPase"/>
</dbReference>
<dbReference type="GO" id="GO:0005743">
    <property type="term" value="C:mitochondrial inner membrane"/>
    <property type="evidence" value="ECO:0007669"/>
    <property type="project" value="UniProtKB-SubCell"/>
</dbReference>
<accession>A0A8J6C490</accession>
<dbReference type="GO" id="GO:0003924">
    <property type="term" value="F:GTPase activity"/>
    <property type="evidence" value="ECO:0007669"/>
    <property type="project" value="UniProtKB-UniRule"/>
</dbReference>
<dbReference type="InterPro" id="IPR000795">
    <property type="entry name" value="T_Tr_GTP-bd_dom"/>
</dbReference>
<dbReference type="CDD" id="cd03709">
    <property type="entry name" value="lepA_C"/>
    <property type="match status" value="1"/>
</dbReference>
<feature type="domain" description="Tr-type G" evidence="7">
    <location>
        <begin position="37"/>
        <end position="219"/>
    </location>
</feature>
<dbReference type="InterPro" id="IPR009000">
    <property type="entry name" value="Transl_B-barrel_sf"/>
</dbReference>
<dbReference type="InterPro" id="IPR013842">
    <property type="entry name" value="LepA_CTD"/>
</dbReference>
<comment type="catalytic activity">
    <reaction evidence="6">
        <text>GTP + H2O = GDP + phosphate + H(+)</text>
        <dbReference type="Rhea" id="RHEA:19669"/>
        <dbReference type="ChEBI" id="CHEBI:15377"/>
        <dbReference type="ChEBI" id="CHEBI:15378"/>
        <dbReference type="ChEBI" id="CHEBI:37565"/>
        <dbReference type="ChEBI" id="CHEBI:43474"/>
        <dbReference type="ChEBI" id="CHEBI:58189"/>
        <dbReference type="EC" id="3.6.5.n1"/>
    </reaction>
</comment>
<organism evidence="8 9">
    <name type="scientific">Diacronema lutheri</name>
    <name type="common">Unicellular marine alga</name>
    <name type="synonym">Monochrysis lutheri</name>
    <dbReference type="NCBI Taxonomy" id="2081491"/>
    <lineage>
        <taxon>Eukaryota</taxon>
        <taxon>Haptista</taxon>
        <taxon>Haptophyta</taxon>
        <taxon>Pavlovophyceae</taxon>
        <taxon>Pavlovales</taxon>
        <taxon>Pavlovaceae</taxon>
        <taxon>Diacronema</taxon>
    </lineage>
</organism>
<evidence type="ECO:0000256" key="4">
    <source>
        <dbReference type="ARBA" id="ARBA00022917"/>
    </source>
</evidence>
<protein>
    <recommendedName>
        <fullName evidence="6">Translation factor GUF1 homolog, mitochondrial</fullName>
        <ecNumber evidence="6">3.6.5.n1</ecNumber>
    </recommendedName>
    <alternativeName>
        <fullName evidence="6">Elongation factor 4 homolog</fullName>
        <shortName evidence="6">EF-4</shortName>
    </alternativeName>
    <alternativeName>
        <fullName evidence="6">GTPase GUF1 homolog</fullName>
    </alternativeName>
    <alternativeName>
        <fullName evidence="6">Ribosomal back-translocase</fullName>
    </alternativeName>
</protein>
<dbReference type="SUPFAM" id="SSF50447">
    <property type="entry name" value="Translation proteins"/>
    <property type="match status" value="1"/>
</dbReference>
<keyword evidence="6" id="KW-0472">Membrane</keyword>
<keyword evidence="3 6" id="KW-0378">Hydrolase</keyword>
<dbReference type="FunFam" id="2.40.30.10:FF:000015">
    <property type="entry name" value="Translation factor GUF1, mitochondrial"/>
    <property type="match status" value="1"/>
</dbReference>
<dbReference type="GO" id="GO:0045727">
    <property type="term" value="P:positive regulation of translation"/>
    <property type="evidence" value="ECO:0007669"/>
    <property type="project" value="UniProtKB-UniRule"/>
</dbReference>